<accession>A0A0C2ITM5</accession>
<dbReference type="AlphaFoldDB" id="A0A0C2ITM5"/>
<gene>
    <name evidence="1" type="ORF">RF11_12064</name>
</gene>
<protein>
    <submittedName>
        <fullName evidence="1">Uncharacterized protein</fullName>
    </submittedName>
</protein>
<proteinExistence type="predicted"/>
<reference evidence="1 2" key="1">
    <citation type="journal article" date="2014" name="Genome Biol. Evol.">
        <title>The genome of the myxosporean Thelohanellus kitauei shows adaptations to nutrient acquisition within its fish host.</title>
        <authorList>
            <person name="Yang Y."/>
            <person name="Xiong J."/>
            <person name="Zhou Z."/>
            <person name="Huo F."/>
            <person name="Miao W."/>
            <person name="Ran C."/>
            <person name="Liu Y."/>
            <person name="Zhang J."/>
            <person name="Feng J."/>
            <person name="Wang M."/>
            <person name="Wang M."/>
            <person name="Wang L."/>
            <person name="Yao B."/>
        </authorList>
    </citation>
    <scope>NUCLEOTIDE SEQUENCE [LARGE SCALE GENOMIC DNA]</scope>
    <source>
        <strain evidence="1">Wuqing</strain>
    </source>
</reference>
<sequence length="127" mass="14289">MLAAMDFVPVSEVVDAFLTLIEDGYPVGAEPISLHSPKNIVEGWHCAFQCSLLLTHSSLLKLFEELKPVIELYGLTAVHLLSGHAYKPKRVYRILNERLNNVVADNSNCIFMEFLRGIANNLHLINR</sequence>
<dbReference type="EMBL" id="JWZT01002710">
    <property type="protein sequence ID" value="KII68789.1"/>
    <property type="molecule type" value="Genomic_DNA"/>
</dbReference>
<dbReference type="Proteomes" id="UP000031668">
    <property type="component" value="Unassembled WGS sequence"/>
</dbReference>
<evidence type="ECO:0000313" key="1">
    <source>
        <dbReference type="EMBL" id="KII68789.1"/>
    </source>
</evidence>
<name>A0A0C2ITM5_THEKT</name>
<keyword evidence="2" id="KW-1185">Reference proteome</keyword>
<comment type="caution">
    <text evidence="1">The sequence shown here is derived from an EMBL/GenBank/DDBJ whole genome shotgun (WGS) entry which is preliminary data.</text>
</comment>
<evidence type="ECO:0000313" key="2">
    <source>
        <dbReference type="Proteomes" id="UP000031668"/>
    </source>
</evidence>
<organism evidence="1 2">
    <name type="scientific">Thelohanellus kitauei</name>
    <name type="common">Myxosporean</name>
    <dbReference type="NCBI Taxonomy" id="669202"/>
    <lineage>
        <taxon>Eukaryota</taxon>
        <taxon>Metazoa</taxon>
        <taxon>Cnidaria</taxon>
        <taxon>Myxozoa</taxon>
        <taxon>Myxosporea</taxon>
        <taxon>Bivalvulida</taxon>
        <taxon>Platysporina</taxon>
        <taxon>Myxobolidae</taxon>
        <taxon>Thelohanellus</taxon>
    </lineage>
</organism>